<keyword evidence="2" id="KW-0645">Protease</keyword>
<dbReference type="SUPFAM" id="SSF52743">
    <property type="entry name" value="Subtilisin-like"/>
    <property type="match status" value="1"/>
</dbReference>
<evidence type="ECO:0000259" key="6">
    <source>
        <dbReference type="Pfam" id="PF00082"/>
    </source>
</evidence>
<keyword evidence="4" id="KW-0720">Serine protease</keyword>
<dbReference type="PROSITE" id="PS51892">
    <property type="entry name" value="SUBTILASE"/>
    <property type="match status" value="1"/>
</dbReference>
<comment type="caution">
    <text evidence="5">Lacks conserved residue(s) required for the propagation of feature annotation.</text>
</comment>
<dbReference type="SUPFAM" id="SSF117074">
    <property type="entry name" value="Hypothetical protein PA1324"/>
    <property type="match status" value="1"/>
</dbReference>
<dbReference type="Gene3D" id="3.40.50.200">
    <property type="entry name" value="Peptidase S8/S53 domain"/>
    <property type="match status" value="1"/>
</dbReference>
<dbReference type="InterPro" id="IPR050131">
    <property type="entry name" value="Peptidase_S8_subtilisin-like"/>
</dbReference>
<dbReference type="InterPro" id="IPR036852">
    <property type="entry name" value="Peptidase_S8/S53_dom_sf"/>
</dbReference>
<evidence type="ECO:0000256" key="4">
    <source>
        <dbReference type="ARBA" id="ARBA00022825"/>
    </source>
</evidence>
<evidence type="ECO:0000256" key="5">
    <source>
        <dbReference type="PROSITE-ProRule" id="PRU01240"/>
    </source>
</evidence>
<dbReference type="InterPro" id="IPR000209">
    <property type="entry name" value="Peptidase_S8/S53_dom"/>
</dbReference>
<dbReference type="InterPro" id="IPR023828">
    <property type="entry name" value="Peptidase_S8_Ser-AS"/>
</dbReference>
<dbReference type="GO" id="GO:0004252">
    <property type="term" value="F:serine-type endopeptidase activity"/>
    <property type="evidence" value="ECO:0007669"/>
    <property type="project" value="InterPro"/>
</dbReference>
<accession>A0A1T2KUG7</accession>
<dbReference type="GO" id="GO:0006508">
    <property type="term" value="P:proteolysis"/>
    <property type="evidence" value="ECO:0007669"/>
    <property type="project" value="UniProtKB-KW"/>
</dbReference>
<evidence type="ECO:0000313" key="7">
    <source>
        <dbReference type="EMBL" id="OOZ36474.1"/>
    </source>
</evidence>
<name>A0A1T2KUG7_9GAMM</name>
<dbReference type="Proteomes" id="UP000190198">
    <property type="component" value="Unassembled WGS sequence"/>
</dbReference>
<keyword evidence="3" id="KW-0378">Hydrolase</keyword>
<evidence type="ECO:0000256" key="1">
    <source>
        <dbReference type="ARBA" id="ARBA00011073"/>
    </source>
</evidence>
<organism evidence="7 8">
    <name type="scientific">Solemya elarraichensis gill symbiont</name>
    <dbReference type="NCBI Taxonomy" id="1918949"/>
    <lineage>
        <taxon>Bacteria</taxon>
        <taxon>Pseudomonadati</taxon>
        <taxon>Pseudomonadota</taxon>
        <taxon>Gammaproteobacteria</taxon>
        <taxon>sulfur-oxidizing symbionts</taxon>
    </lineage>
</organism>
<evidence type="ECO:0000256" key="3">
    <source>
        <dbReference type="ARBA" id="ARBA00022801"/>
    </source>
</evidence>
<keyword evidence="8" id="KW-1185">Reference proteome</keyword>
<evidence type="ECO:0000313" key="8">
    <source>
        <dbReference type="Proteomes" id="UP000190198"/>
    </source>
</evidence>
<dbReference type="EMBL" id="MPRK01000327">
    <property type="protein sequence ID" value="OOZ36474.1"/>
    <property type="molecule type" value="Genomic_DNA"/>
</dbReference>
<evidence type="ECO:0000256" key="2">
    <source>
        <dbReference type="ARBA" id="ARBA00022670"/>
    </source>
</evidence>
<dbReference type="PANTHER" id="PTHR43806">
    <property type="entry name" value="PEPTIDASE S8"/>
    <property type="match status" value="1"/>
</dbReference>
<proteinExistence type="inferred from homology"/>
<dbReference type="AlphaFoldDB" id="A0A1T2KUG7"/>
<reference evidence="7 8" key="1">
    <citation type="submission" date="2016-11" db="EMBL/GenBank/DDBJ databases">
        <title>Mixed transmission modes and dynamic genome evolution in an obligate animal-bacterial symbiosis.</title>
        <authorList>
            <person name="Russell S.L."/>
            <person name="Corbett-Detig R.B."/>
            <person name="Cavanaugh C.M."/>
        </authorList>
    </citation>
    <scope>NUCLEOTIDE SEQUENCE [LARGE SCALE GENOMIC DNA]</scope>
    <source>
        <strain evidence="7">Sp-SM6</strain>
    </source>
</reference>
<comment type="caution">
    <text evidence="7">The sequence shown here is derived from an EMBL/GenBank/DDBJ whole genome shotgun (WGS) entry which is preliminary data.</text>
</comment>
<comment type="similarity">
    <text evidence="1 5">Belongs to the peptidase S8 family.</text>
</comment>
<protein>
    <recommendedName>
        <fullName evidence="6">Peptidase S8/S53 domain-containing protein</fullName>
    </recommendedName>
</protein>
<feature type="domain" description="Peptidase S8/S53" evidence="6">
    <location>
        <begin position="1"/>
        <end position="140"/>
    </location>
</feature>
<sequence length="351" mass="36275">MVVAAGNSGGNAANFSPASCDDILTVSAVGYDKSLAYYSNFGLDIDVAAPGGNMSQNLSGDSDPDGVYSTMGDDTPTYVTYDYVYYHGTSMATPHVAGVIGLMKSANNALTPDDIEAMLINGYLTEDIGPTGFDTSFGHGLIRADLAVSAAKSPPVIPPNLAVYPGELDFGSIFSLATLTASNTGASGLIVIDVSDNQPWLTVAESETTDGLGTYTVHVDRSGLSAGNHNATISFDSNNNDINVNVSLSVGPVDASADVGYIYVQLIDTDTDSVLDTVTPNGSGFYSFTGVPNGNYNIVAGTDYNNDGAICSRGEACGAYTTLYDQQTVTVSGSDETGLNFTVGHEVILSP</sequence>
<dbReference type="Pfam" id="PF00082">
    <property type="entry name" value="Peptidase_S8"/>
    <property type="match status" value="1"/>
</dbReference>
<gene>
    <name evidence="7" type="ORF">BOW52_10755</name>
</gene>
<dbReference type="PANTHER" id="PTHR43806:SF11">
    <property type="entry name" value="CEREVISIN-RELATED"/>
    <property type="match status" value="1"/>
</dbReference>
<dbReference type="PROSITE" id="PS00138">
    <property type="entry name" value="SUBTILASE_SER"/>
    <property type="match status" value="1"/>
</dbReference>